<dbReference type="Gene3D" id="6.10.280.50">
    <property type="match status" value="1"/>
</dbReference>
<accession>A0A0J6J9K7</accession>
<evidence type="ECO:0000313" key="10">
    <source>
        <dbReference type="Proteomes" id="UP000489190"/>
    </source>
</evidence>
<dbReference type="OrthoDB" id="7030268at2"/>
<accession>A0A0J6I5Y0</accession>
<dbReference type="EMBL" id="WIWJ01000025">
    <property type="protein sequence ID" value="MQT47991.1"/>
    <property type="molecule type" value="Genomic_DNA"/>
</dbReference>
<dbReference type="InterPro" id="IPR038444">
    <property type="entry name" value="DUF465_sf"/>
</dbReference>
<evidence type="ECO:0000313" key="9">
    <source>
        <dbReference type="Proteomes" id="UP000470186"/>
    </source>
</evidence>
<proteinExistence type="predicted"/>
<evidence type="ECO:0000313" key="6">
    <source>
        <dbReference type="Proteomes" id="UP000441404"/>
    </source>
</evidence>
<dbReference type="EMBL" id="WIWI01000034">
    <property type="protein sequence ID" value="MQT90226.1"/>
    <property type="molecule type" value="Genomic_DNA"/>
</dbReference>
<dbReference type="Proteomes" id="UP000466863">
    <property type="component" value="Unassembled WGS sequence"/>
</dbReference>
<evidence type="ECO:0000313" key="3">
    <source>
        <dbReference type="EMBL" id="MQT90226.1"/>
    </source>
</evidence>
<gene>
    <name evidence="5" type="ORF">GHO28_05950</name>
    <name evidence="4" type="ORF">GHO30_25925</name>
    <name evidence="2" type="ORF">GHO37_07755</name>
    <name evidence="3" type="ORF">GHO39_13955</name>
    <name evidence="1" type="ORF">GHO40_14885</name>
</gene>
<evidence type="ECO:0000313" key="7">
    <source>
        <dbReference type="Proteomes" id="UP000447574"/>
    </source>
</evidence>
<dbReference type="Proteomes" id="UP000441404">
    <property type="component" value="Unassembled WGS sequence"/>
</dbReference>
<protein>
    <submittedName>
        <fullName evidence="3">DUF465 domain-containing protein</fullName>
    </submittedName>
</protein>
<organism evidence="3 10">
    <name type="scientific">Pseudomonas helleri</name>
    <dbReference type="NCBI Taxonomy" id="1608996"/>
    <lineage>
        <taxon>Bacteria</taxon>
        <taxon>Pseudomonadati</taxon>
        <taxon>Pseudomonadota</taxon>
        <taxon>Gammaproteobacteria</taxon>
        <taxon>Pseudomonadales</taxon>
        <taxon>Pseudomonadaceae</taxon>
        <taxon>Pseudomonas</taxon>
    </lineage>
</organism>
<reference evidence="6 7" key="1">
    <citation type="submission" date="2019-10" db="EMBL/GenBank/DDBJ databases">
        <title>Evaluation of single-gene subtyping targets for Pseudomonas.</title>
        <authorList>
            <person name="Reichler S.J."/>
            <person name="Orsi R.H."/>
            <person name="Wiedmann M."/>
            <person name="Martin N.H."/>
            <person name="Murphy S.I."/>
        </authorList>
    </citation>
    <scope>NUCLEOTIDE SEQUENCE [LARGE SCALE GENOMIC DNA]</scope>
    <source>
        <strain evidence="5 8">FSL R10-1876</strain>
        <strain evidence="4 9">FSL R10-2107</strain>
        <strain evidence="2 7">FSL R10-2932</strain>
        <strain evidence="3 10">FSL R10-3254</strain>
        <strain evidence="1 6">FSL R10-3257</strain>
    </source>
</reference>
<evidence type="ECO:0000313" key="1">
    <source>
        <dbReference type="EMBL" id="MQT47991.1"/>
    </source>
</evidence>
<dbReference type="Proteomes" id="UP000489190">
    <property type="component" value="Unassembled WGS sequence"/>
</dbReference>
<dbReference type="Proteomes" id="UP000447574">
    <property type="component" value="Unassembled WGS sequence"/>
</dbReference>
<dbReference type="InterPro" id="IPR007420">
    <property type="entry name" value="DUF465"/>
</dbReference>
<dbReference type="EMBL" id="WIVX01000216">
    <property type="protein sequence ID" value="MQU34770.1"/>
    <property type="molecule type" value="Genomic_DNA"/>
</dbReference>
<comment type="caution">
    <text evidence="3">The sequence shown here is derived from an EMBL/GenBank/DDBJ whole genome shotgun (WGS) entry which is preliminary data.</text>
</comment>
<dbReference type="RefSeq" id="WP_048371676.1">
    <property type="nucleotide sequence ID" value="NZ_CAKZJC010000220.1"/>
</dbReference>
<dbReference type="GeneID" id="97254136"/>
<evidence type="ECO:0000313" key="8">
    <source>
        <dbReference type="Proteomes" id="UP000466863"/>
    </source>
</evidence>
<name>A0A0J6J9K7_9PSED</name>
<dbReference type="EMBL" id="WIVV01000017">
    <property type="protein sequence ID" value="MQU42055.1"/>
    <property type="molecule type" value="Genomic_DNA"/>
</dbReference>
<sequence length="82" mass="8933">MPVKHDLPLDLGFSKEALDTLKGQDPHLAALIEKYTVADKQVVEAEAPSALGVTDEVLLALKEKRLKIKDDIVSRLASQAAR</sequence>
<dbReference type="EMBL" id="WIWF01000021">
    <property type="protein sequence ID" value="MQT74197.1"/>
    <property type="molecule type" value="Genomic_DNA"/>
</dbReference>
<evidence type="ECO:0000313" key="4">
    <source>
        <dbReference type="EMBL" id="MQU34770.1"/>
    </source>
</evidence>
<dbReference type="Pfam" id="PF04325">
    <property type="entry name" value="DUF465"/>
    <property type="match status" value="1"/>
</dbReference>
<evidence type="ECO:0000313" key="2">
    <source>
        <dbReference type="EMBL" id="MQT74197.1"/>
    </source>
</evidence>
<evidence type="ECO:0000313" key="5">
    <source>
        <dbReference type="EMBL" id="MQU42055.1"/>
    </source>
</evidence>
<dbReference type="AlphaFoldDB" id="A0A0J6J9K7"/>
<keyword evidence="9" id="KW-1185">Reference proteome</keyword>
<dbReference type="Proteomes" id="UP000470186">
    <property type="component" value="Unassembled WGS sequence"/>
</dbReference>